<keyword evidence="6" id="KW-0662">Pyridine nucleotide biosynthesis</keyword>
<name>T0Y2F9_9ZZZZ</name>
<dbReference type="SUPFAM" id="SSF51905">
    <property type="entry name" value="FAD/NAD(P)-binding domain"/>
    <property type="match status" value="1"/>
</dbReference>
<evidence type="ECO:0000256" key="8">
    <source>
        <dbReference type="ARBA" id="ARBA00023002"/>
    </source>
</evidence>
<keyword evidence="5" id="KW-0285">Flavoprotein</keyword>
<reference evidence="10" key="2">
    <citation type="journal article" date="2014" name="ISME J.">
        <title>Microbial stratification in low pH oxic and suboxic macroscopic growths along an acid mine drainage.</title>
        <authorList>
            <person name="Mendez-Garcia C."/>
            <person name="Mesa V."/>
            <person name="Sprenger R.R."/>
            <person name="Richter M."/>
            <person name="Diez M.S."/>
            <person name="Solano J."/>
            <person name="Bargiela R."/>
            <person name="Golyshina O.V."/>
            <person name="Manteca A."/>
            <person name="Ramos J.L."/>
            <person name="Gallego J.R."/>
            <person name="Llorente I."/>
            <person name="Martins Dos Santos V.A."/>
            <person name="Jensen O.N."/>
            <person name="Pelaez A.I."/>
            <person name="Sanchez J."/>
            <person name="Ferrer M."/>
        </authorList>
    </citation>
    <scope>NUCLEOTIDE SEQUENCE</scope>
</reference>
<evidence type="ECO:0000256" key="2">
    <source>
        <dbReference type="ARBA" id="ARBA00004950"/>
    </source>
</evidence>
<dbReference type="EC" id="1.4.3.16" evidence="4"/>
<proteinExistence type="inferred from homology"/>
<evidence type="ECO:0000256" key="3">
    <source>
        <dbReference type="ARBA" id="ARBA00008562"/>
    </source>
</evidence>
<protein>
    <recommendedName>
        <fullName evidence="4">L-aspartate oxidase</fullName>
        <ecNumber evidence="4">1.4.3.16</ecNumber>
    </recommendedName>
</protein>
<feature type="domain" description="FAD-dependent oxidoreductase 2 FAD-binding" evidence="9">
    <location>
        <begin position="2"/>
        <end position="164"/>
    </location>
</feature>
<keyword evidence="8 10" id="KW-0560">Oxidoreductase</keyword>
<dbReference type="AlphaFoldDB" id="T0Y2F9"/>
<evidence type="ECO:0000256" key="4">
    <source>
        <dbReference type="ARBA" id="ARBA00012173"/>
    </source>
</evidence>
<comment type="cofactor">
    <cofactor evidence="1">
        <name>FAD</name>
        <dbReference type="ChEBI" id="CHEBI:57692"/>
    </cofactor>
</comment>
<comment type="caution">
    <text evidence="10">The sequence shown here is derived from an EMBL/GenBank/DDBJ whole genome shotgun (WGS) entry which is preliminary data.</text>
</comment>
<gene>
    <name evidence="10" type="ORF">B1A_20788</name>
</gene>
<dbReference type="SUPFAM" id="SSF56425">
    <property type="entry name" value="Succinate dehydrogenase/fumarate reductase flavoprotein, catalytic domain"/>
    <property type="match status" value="1"/>
</dbReference>
<dbReference type="InterPro" id="IPR003953">
    <property type="entry name" value="FAD-dep_OxRdtase_2_FAD-bd"/>
</dbReference>
<organism evidence="10">
    <name type="scientific">mine drainage metagenome</name>
    <dbReference type="NCBI Taxonomy" id="410659"/>
    <lineage>
        <taxon>unclassified sequences</taxon>
        <taxon>metagenomes</taxon>
        <taxon>ecological metagenomes</taxon>
    </lineage>
</organism>
<dbReference type="PANTHER" id="PTHR42716:SF2">
    <property type="entry name" value="L-ASPARTATE OXIDASE, CHLOROPLASTIC"/>
    <property type="match status" value="1"/>
</dbReference>
<dbReference type="InterPro" id="IPR005288">
    <property type="entry name" value="NadB"/>
</dbReference>
<evidence type="ECO:0000256" key="6">
    <source>
        <dbReference type="ARBA" id="ARBA00022642"/>
    </source>
</evidence>
<evidence type="ECO:0000256" key="7">
    <source>
        <dbReference type="ARBA" id="ARBA00022827"/>
    </source>
</evidence>
<evidence type="ECO:0000313" key="10">
    <source>
        <dbReference type="EMBL" id="EQD29286.1"/>
    </source>
</evidence>
<reference evidence="10" key="1">
    <citation type="submission" date="2013-08" db="EMBL/GenBank/DDBJ databases">
        <authorList>
            <person name="Mendez C."/>
            <person name="Richter M."/>
            <person name="Ferrer M."/>
            <person name="Sanchez J."/>
        </authorList>
    </citation>
    <scope>NUCLEOTIDE SEQUENCE</scope>
</reference>
<sequence length="164" mass="17891">ARIVHALGDATGRELANCLMGVVRKHEQVSILEHTFVLDLVTEGNRVLGALAWNQQRGLFVMFGRKTILASGGAGALYRETTNPSIATADGHAMAWRAGATLRDMEMVQFHPTTIYIAGSARSLVSEAVRGEGARLIDKAAYRFMPDYHEQAELAPRDVVSRSI</sequence>
<comment type="pathway">
    <text evidence="2">Cofactor biosynthesis; NAD(+) biosynthesis; iminoaspartate from L-aspartate (oxidase route): step 1/1.</text>
</comment>
<dbReference type="GO" id="GO:0008734">
    <property type="term" value="F:L-aspartate oxidase activity"/>
    <property type="evidence" value="ECO:0007669"/>
    <property type="project" value="UniProtKB-EC"/>
</dbReference>
<feature type="non-terminal residue" evidence="10">
    <location>
        <position position="1"/>
    </location>
</feature>
<dbReference type="Pfam" id="PF00890">
    <property type="entry name" value="FAD_binding_2"/>
    <property type="match status" value="1"/>
</dbReference>
<evidence type="ECO:0000256" key="1">
    <source>
        <dbReference type="ARBA" id="ARBA00001974"/>
    </source>
</evidence>
<dbReference type="GO" id="GO:0034628">
    <property type="term" value="P:'de novo' NAD+ biosynthetic process from L-aspartate"/>
    <property type="evidence" value="ECO:0007669"/>
    <property type="project" value="TreeGrafter"/>
</dbReference>
<evidence type="ECO:0000256" key="5">
    <source>
        <dbReference type="ARBA" id="ARBA00022630"/>
    </source>
</evidence>
<dbReference type="UniPathway" id="UPA00253">
    <property type="reaction ID" value="UER00326"/>
</dbReference>
<dbReference type="InterPro" id="IPR036188">
    <property type="entry name" value="FAD/NAD-bd_sf"/>
</dbReference>
<comment type="similarity">
    <text evidence="3">Belongs to the FAD-dependent oxidoreductase 2 family. NadB subfamily.</text>
</comment>
<dbReference type="Gene3D" id="3.50.50.60">
    <property type="entry name" value="FAD/NAD(P)-binding domain"/>
    <property type="match status" value="1"/>
</dbReference>
<feature type="non-terminal residue" evidence="10">
    <location>
        <position position="164"/>
    </location>
</feature>
<dbReference type="InterPro" id="IPR027477">
    <property type="entry name" value="Succ_DH/fumarate_Rdtase_cat_sf"/>
</dbReference>
<evidence type="ECO:0000259" key="9">
    <source>
        <dbReference type="Pfam" id="PF00890"/>
    </source>
</evidence>
<dbReference type="EMBL" id="AUZX01015353">
    <property type="protein sequence ID" value="EQD29286.1"/>
    <property type="molecule type" value="Genomic_DNA"/>
</dbReference>
<dbReference type="PANTHER" id="PTHR42716">
    <property type="entry name" value="L-ASPARTATE OXIDASE"/>
    <property type="match status" value="1"/>
</dbReference>
<accession>T0Y2F9</accession>
<keyword evidence="7" id="KW-0274">FAD</keyword>